<feature type="region of interest" description="Disordered" evidence="1">
    <location>
        <begin position="289"/>
        <end position="310"/>
    </location>
</feature>
<dbReference type="Proteomes" id="UP000001826">
    <property type="component" value="Chromosome"/>
</dbReference>
<feature type="compositionally biased region" description="Low complexity" evidence="1">
    <location>
        <begin position="1"/>
        <end position="12"/>
    </location>
</feature>
<dbReference type="PaxDb" id="190192-MK1286"/>
<sequence>MCSARSSRRSSPCPGPRSPTAGPRSPGVHLGEWTELTVTGSTVQAHLIVGIRGYGLEGSFEVPIKVLVPSDAELVTAKWKPKGGGEVEVEPVSVRTVTWPGDTDQIGYLLRYRSEDPLGALFPDGVIRWRELTFVLPVEAKGSESSRCLFDVFKGEYLGTLDVTVTARLHRGKGEEGEAWFFAWPIPESPNPAYDVKVHGLYVDFVTVYDPETGRWRWFIPVIQPKDRSSTYVYVRVDVAGPVFTFGVETDHVSVETVYPWDERASQFLSLTQYLPVLVVMKKELQRGEANGETASPGRGGGGAGSTRTGRTVPLIVPIVPVRRR</sequence>
<dbReference type="EMBL" id="AE009439">
    <property type="protein sequence ID" value="AAM02499.1"/>
    <property type="molecule type" value="Genomic_DNA"/>
</dbReference>
<evidence type="ECO:0000313" key="2">
    <source>
        <dbReference type="EMBL" id="AAM02499.1"/>
    </source>
</evidence>
<feature type="region of interest" description="Disordered" evidence="1">
    <location>
        <begin position="1"/>
        <end position="27"/>
    </location>
</feature>
<proteinExistence type="predicted"/>
<gene>
    <name evidence="2" type="ordered locus">MK1286</name>
</gene>
<dbReference type="KEGG" id="mka:MK1286"/>
<keyword evidence="3" id="KW-1185">Reference proteome</keyword>
<accession>Q8TVV2</accession>
<dbReference type="InParanoid" id="Q8TVV2"/>
<dbReference type="HOGENOM" id="CLU_870477_0_0_2"/>
<dbReference type="AlphaFoldDB" id="Q8TVV2"/>
<protein>
    <submittedName>
        <fullName evidence="2">Uncharacterized secreted protein specific for M.kandleri, MK-30 family</fullName>
    </submittedName>
</protein>
<name>Q8TVV2_METKA</name>
<dbReference type="EnsemblBacteria" id="AAM02499">
    <property type="protein sequence ID" value="AAM02499"/>
    <property type="gene ID" value="MK1286"/>
</dbReference>
<evidence type="ECO:0000313" key="3">
    <source>
        <dbReference type="Proteomes" id="UP000001826"/>
    </source>
</evidence>
<organism evidence="2 3">
    <name type="scientific">Methanopyrus kandleri (strain AV19 / DSM 6324 / JCM 9639 / NBRC 100938)</name>
    <dbReference type="NCBI Taxonomy" id="190192"/>
    <lineage>
        <taxon>Archaea</taxon>
        <taxon>Methanobacteriati</taxon>
        <taxon>Methanobacteriota</taxon>
        <taxon>Methanomada group</taxon>
        <taxon>Methanopyri</taxon>
        <taxon>Methanopyrales</taxon>
        <taxon>Methanopyraceae</taxon>
        <taxon>Methanopyrus</taxon>
    </lineage>
</organism>
<evidence type="ECO:0000256" key="1">
    <source>
        <dbReference type="SAM" id="MobiDB-lite"/>
    </source>
</evidence>
<reference evidence="2 3" key="1">
    <citation type="journal article" date="2002" name="Proc. Natl. Acad. Sci. U.S.A.">
        <title>The complete genome of hyperthermophile Methanopyrus kandleri AV19 and monophyly of archaeal methanogens.</title>
        <authorList>
            <person name="Slesarev A.I."/>
            <person name="Mezhevaya K.V."/>
            <person name="Makarova K.S."/>
            <person name="Polushin N.N."/>
            <person name="Shcherbinina O.V."/>
            <person name="Shakhova V.V."/>
            <person name="Belova G.I."/>
            <person name="Aravind L."/>
            <person name="Natale D.A."/>
            <person name="Rogozin I.B."/>
            <person name="Tatusov R.L."/>
            <person name="Wolf Y.I."/>
            <person name="Stetter K.O."/>
            <person name="Malykh A.G."/>
            <person name="Koonin E.V."/>
            <person name="Kozyavkin S.A."/>
        </authorList>
    </citation>
    <scope>NUCLEOTIDE SEQUENCE [LARGE SCALE GENOMIC DNA]</scope>
    <source>
        <strain evidence="3">AV19 / DSM 6324 / JCM 9639 / NBRC 100938</strain>
    </source>
</reference>